<dbReference type="EMBL" id="BX284750">
    <property type="protein sequence ID" value="CAD70376.1"/>
    <property type="molecule type" value="Genomic_DNA"/>
</dbReference>
<sequence>MAEFHNKVSPTFGSDQVAEREQAQHLGNEAYNYPDKIRDVEPRSNATTSTLAYSNPVPDSGSCSFSTSGSAPASPLVAFHILSFMTSSFSLGFFHGFLNSLQGRGYRYSLKHKNGQPRQRRTNSRASGSERLLTVPSSMSAARLSLPMGIRTTSQGSSGHGPGGTSSRPHPLEAAAAAAAVIQQSPRSRMMGTLKKKPTAATDKGTENPRGVGSGGDGAGSDTTGKKLVLL</sequence>
<accession>Q873D3</accession>
<keyword evidence="2" id="KW-1133">Transmembrane helix</keyword>
<dbReference type="HOGENOM" id="CLU_1200121_0_0_1"/>
<reference evidence="3" key="1">
    <citation type="submission" date="2003-03" db="EMBL/GenBank/DDBJ databases">
        <authorList>
            <person name="Schulte U."/>
            <person name="Aign V."/>
            <person name="Hoheisel J."/>
            <person name="Brandt P."/>
            <person name="Fartmann B."/>
            <person name="Holland R."/>
            <person name="Nyakatura G."/>
            <person name="Mewes H.W."/>
            <person name="Mannhaupt G."/>
        </authorList>
    </citation>
    <scope>NUCLEOTIDE SEQUENCE</scope>
</reference>
<dbReference type="AlphaFoldDB" id="Q873D3"/>
<reference evidence="3" key="2">
    <citation type="submission" date="2003-03" db="EMBL/GenBank/DDBJ databases">
        <authorList>
            <person name="German Neurospora genome project"/>
        </authorList>
    </citation>
    <scope>NUCLEOTIDE SEQUENCE</scope>
</reference>
<feature type="region of interest" description="Disordered" evidence="1">
    <location>
        <begin position="150"/>
        <end position="231"/>
    </location>
</feature>
<gene>
    <name evidence="3" type="primary">B17B1.090</name>
</gene>
<feature type="region of interest" description="Disordered" evidence="1">
    <location>
        <begin position="112"/>
        <end position="138"/>
    </location>
</feature>
<organism evidence="3">
    <name type="scientific">Neurospora crassa</name>
    <dbReference type="NCBI Taxonomy" id="5141"/>
    <lineage>
        <taxon>Eukaryota</taxon>
        <taxon>Fungi</taxon>
        <taxon>Dikarya</taxon>
        <taxon>Ascomycota</taxon>
        <taxon>Pezizomycotina</taxon>
        <taxon>Sordariomycetes</taxon>
        <taxon>Sordariomycetidae</taxon>
        <taxon>Sordariales</taxon>
        <taxon>Sordariaceae</taxon>
        <taxon>Neurospora</taxon>
    </lineage>
</organism>
<keyword evidence="2" id="KW-0472">Membrane</keyword>
<evidence type="ECO:0000256" key="2">
    <source>
        <dbReference type="SAM" id="Phobius"/>
    </source>
</evidence>
<evidence type="ECO:0000313" key="3">
    <source>
        <dbReference type="EMBL" id="CAD70376.1"/>
    </source>
</evidence>
<feature type="compositionally biased region" description="Basic residues" evidence="1">
    <location>
        <begin position="112"/>
        <end position="123"/>
    </location>
</feature>
<proteinExistence type="predicted"/>
<name>Q873D3_NEUCS</name>
<feature type="transmembrane region" description="Helical" evidence="2">
    <location>
        <begin position="77"/>
        <end position="98"/>
    </location>
</feature>
<protein>
    <submittedName>
        <fullName evidence="3">Uncharacterized protein B17B1.090</fullName>
    </submittedName>
</protein>
<evidence type="ECO:0000256" key="1">
    <source>
        <dbReference type="SAM" id="MobiDB-lite"/>
    </source>
</evidence>
<keyword evidence="2" id="KW-0812">Transmembrane</keyword>
<feature type="region of interest" description="Disordered" evidence="1">
    <location>
        <begin position="1"/>
        <end position="37"/>
    </location>
</feature>